<dbReference type="InterPro" id="IPR025924">
    <property type="entry name" value="YHYH_dom"/>
</dbReference>
<evidence type="ECO:0000259" key="1">
    <source>
        <dbReference type="Pfam" id="PF14240"/>
    </source>
</evidence>
<dbReference type="Proteomes" id="UP000223913">
    <property type="component" value="Unassembled WGS sequence"/>
</dbReference>
<protein>
    <recommendedName>
        <fullName evidence="1">YHYH domain-containing protein</fullName>
    </recommendedName>
</protein>
<keyword evidence="3" id="KW-1185">Reference proteome</keyword>
<sequence>MKNRITDPLRGAICSFFVSLMIVSCSKSDEPGAPVVPISTDPVDLAHLPLGGTDPTRILIRNRGDNQPDFLSLWLCGLPADGAGNSDASDWTNPDGTWDYYKKPQVEGNVSWDSEFRITLDGNGNRIIAGNALPDHPTGIFPIQRGSIAFRYDGNPNIISEHEVYYVLPAMPKVAQLPACVFFGPSGISLSGSAIYHGASTLGNDAAAHEMLDRFGGHTDGTERYHYHFPAPDLQDHIHPHSAGHSALMGYMLDGFGIYGPYGEDGALLSSADLDECHGHTHPVLWDGELVELYHYHWTYDFPYNIGCFKGTPQ</sequence>
<gene>
    <name evidence="2" type="ORF">CRP01_17285</name>
</gene>
<dbReference type="EMBL" id="PDUD01000022">
    <property type="protein sequence ID" value="PHN05270.1"/>
    <property type="molecule type" value="Genomic_DNA"/>
</dbReference>
<dbReference type="OrthoDB" id="665834at2"/>
<dbReference type="PROSITE" id="PS51257">
    <property type="entry name" value="PROKAR_LIPOPROTEIN"/>
    <property type="match status" value="1"/>
</dbReference>
<reference evidence="2 3" key="1">
    <citation type="submission" date="2017-10" db="EMBL/GenBank/DDBJ databases">
        <title>The draft genome sequence of Lewinella nigricans NBRC 102662.</title>
        <authorList>
            <person name="Wang K."/>
        </authorList>
    </citation>
    <scope>NUCLEOTIDE SEQUENCE [LARGE SCALE GENOMIC DNA]</scope>
    <source>
        <strain evidence="2 3">NBRC 102662</strain>
    </source>
</reference>
<organism evidence="2 3">
    <name type="scientific">Flavilitoribacter nigricans (strain ATCC 23147 / DSM 23189 / NBRC 102662 / NCIMB 1420 / SS-2)</name>
    <name type="common">Lewinella nigricans</name>
    <dbReference type="NCBI Taxonomy" id="1122177"/>
    <lineage>
        <taxon>Bacteria</taxon>
        <taxon>Pseudomonadati</taxon>
        <taxon>Bacteroidota</taxon>
        <taxon>Saprospiria</taxon>
        <taxon>Saprospirales</taxon>
        <taxon>Lewinellaceae</taxon>
        <taxon>Flavilitoribacter</taxon>
    </lineage>
</organism>
<feature type="domain" description="YHYH" evidence="1">
    <location>
        <begin position="207"/>
        <end position="264"/>
    </location>
</feature>
<evidence type="ECO:0000313" key="2">
    <source>
        <dbReference type="EMBL" id="PHN05270.1"/>
    </source>
</evidence>
<accession>A0A2D0NA76</accession>
<dbReference type="AlphaFoldDB" id="A0A2D0NA76"/>
<evidence type="ECO:0000313" key="3">
    <source>
        <dbReference type="Proteomes" id="UP000223913"/>
    </source>
</evidence>
<proteinExistence type="predicted"/>
<name>A0A2D0NA76_FLAN2</name>
<comment type="caution">
    <text evidence="2">The sequence shown here is derived from an EMBL/GenBank/DDBJ whole genome shotgun (WGS) entry which is preliminary data.</text>
</comment>
<dbReference type="Pfam" id="PF14240">
    <property type="entry name" value="YHYH"/>
    <property type="match status" value="1"/>
</dbReference>